<comment type="cofactor">
    <cofactor evidence="2">
        <name>Zn(2+)</name>
        <dbReference type="ChEBI" id="CHEBI:29105"/>
    </cofactor>
    <text evidence="2">Binds 1 zinc ion per subunit.</text>
</comment>
<dbReference type="EC" id="1.15.1.1" evidence="2"/>
<dbReference type="CDD" id="cd00305">
    <property type="entry name" value="Cu-Zn_Superoxide_Dismutase"/>
    <property type="match status" value="1"/>
</dbReference>
<evidence type="ECO:0000259" key="5">
    <source>
        <dbReference type="Pfam" id="PF00080"/>
    </source>
</evidence>
<evidence type="ECO:0000256" key="1">
    <source>
        <dbReference type="ARBA" id="ARBA00010457"/>
    </source>
</evidence>
<feature type="domain" description="Superoxide dismutase copper/zinc binding" evidence="5">
    <location>
        <begin position="78"/>
        <end position="209"/>
    </location>
</feature>
<feature type="chain" id="PRO_5047412938" description="Superoxide dismutase [Cu-Zn]" evidence="4">
    <location>
        <begin position="18"/>
        <end position="211"/>
    </location>
</feature>
<evidence type="ECO:0000313" key="6">
    <source>
        <dbReference type="EMBL" id="MDH5823302.1"/>
    </source>
</evidence>
<comment type="catalytic activity">
    <reaction evidence="2">
        <text>2 superoxide + 2 H(+) = H2O2 + O2</text>
        <dbReference type="Rhea" id="RHEA:20696"/>
        <dbReference type="ChEBI" id="CHEBI:15378"/>
        <dbReference type="ChEBI" id="CHEBI:15379"/>
        <dbReference type="ChEBI" id="CHEBI:16240"/>
        <dbReference type="ChEBI" id="CHEBI:18421"/>
        <dbReference type="EC" id="1.15.1.1"/>
    </reaction>
</comment>
<dbReference type="Proteomes" id="UP001156940">
    <property type="component" value="Unassembled WGS sequence"/>
</dbReference>
<feature type="region of interest" description="Disordered" evidence="3">
    <location>
        <begin position="35"/>
        <end position="61"/>
    </location>
</feature>
<feature type="compositionally biased region" description="Polar residues" evidence="3">
    <location>
        <begin position="51"/>
        <end position="61"/>
    </location>
</feature>
<dbReference type="InterPro" id="IPR018152">
    <property type="entry name" value="SOD_Cu/Zn_BS"/>
</dbReference>
<evidence type="ECO:0000313" key="7">
    <source>
        <dbReference type="Proteomes" id="UP001156940"/>
    </source>
</evidence>
<dbReference type="Pfam" id="PF00080">
    <property type="entry name" value="Sod_Cu"/>
    <property type="match status" value="1"/>
</dbReference>
<evidence type="ECO:0000256" key="4">
    <source>
        <dbReference type="SAM" id="SignalP"/>
    </source>
</evidence>
<dbReference type="InterPro" id="IPR036423">
    <property type="entry name" value="SOD-like_Cu/Zn_dom_sf"/>
</dbReference>
<keyword evidence="2" id="KW-0186">Copper</keyword>
<dbReference type="PANTHER" id="PTHR10003">
    <property type="entry name" value="SUPEROXIDE DISMUTASE CU-ZN -RELATED"/>
    <property type="match status" value="1"/>
</dbReference>
<dbReference type="EMBL" id="JARXRM010000031">
    <property type="protein sequence ID" value="MDH5823302.1"/>
    <property type="molecule type" value="Genomic_DNA"/>
</dbReference>
<proteinExistence type="inferred from homology"/>
<dbReference type="InterPro" id="IPR024134">
    <property type="entry name" value="SOD_Cu/Zn_/chaperone"/>
</dbReference>
<feature type="compositionally biased region" description="Low complexity" evidence="3">
    <location>
        <begin position="35"/>
        <end position="47"/>
    </location>
</feature>
<comment type="function">
    <text evidence="2">Destroys radicals which are normally produced within the cells and which are toxic to biological systems.</text>
</comment>
<keyword evidence="4" id="KW-0732">Signal</keyword>
<comment type="caution">
    <text evidence="6">The sequence shown here is derived from an EMBL/GenBank/DDBJ whole genome shotgun (WGS) entry which is preliminary data.</text>
</comment>
<comment type="cofactor">
    <cofactor evidence="2">
        <name>Cu cation</name>
        <dbReference type="ChEBI" id="CHEBI:23378"/>
    </cofactor>
    <text evidence="2">Binds 1 copper ion per subunit.</text>
</comment>
<sequence>MRLPRTLLLTTTLLALAACSPDDRADTEAEVAADTATNAPADPGTDPVAQTYGTQAGTDADQSAVARATLEPTEGNEVTGELGFEAEGGLVHISGEVRGLSADSVHGFHVHETGDCSAPDASSAGGHFNPGDNPHGRAGEGEHHAGDSDNIRADAQGVAMVDATLHGATLGDGGPADIAGKAVIVHAGADDYTTQPTGDAGARLACGVINL</sequence>
<keyword evidence="2" id="KW-0862">Zinc</keyword>
<protein>
    <recommendedName>
        <fullName evidence="2">Superoxide dismutase [Cu-Zn]</fullName>
        <ecNumber evidence="2">1.15.1.1</ecNumber>
    </recommendedName>
</protein>
<dbReference type="SUPFAM" id="SSF49329">
    <property type="entry name" value="Cu,Zn superoxide dismutase-like"/>
    <property type="match status" value="1"/>
</dbReference>
<dbReference type="InterPro" id="IPR001424">
    <property type="entry name" value="SOD_Cu_Zn_dom"/>
</dbReference>
<feature type="compositionally biased region" description="Basic and acidic residues" evidence="3">
    <location>
        <begin position="134"/>
        <end position="149"/>
    </location>
</feature>
<keyword evidence="7" id="KW-1185">Reference proteome</keyword>
<dbReference type="PROSITE" id="PS00087">
    <property type="entry name" value="SOD_CU_ZN_1"/>
    <property type="match status" value="1"/>
</dbReference>
<evidence type="ECO:0000256" key="3">
    <source>
        <dbReference type="SAM" id="MobiDB-lite"/>
    </source>
</evidence>
<organism evidence="6 7">
    <name type="scientific">Luteimonas endophytica</name>
    <dbReference type="NCBI Taxonomy" id="3042023"/>
    <lineage>
        <taxon>Bacteria</taxon>
        <taxon>Pseudomonadati</taxon>
        <taxon>Pseudomonadota</taxon>
        <taxon>Gammaproteobacteria</taxon>
        <taxon>Lysobacterales</taxon>
        <taxon>Lysobacteraceae</taxon>
        <taxon>Luteimonas</taxon>
    </lineage>
</organism>
<feature type="region of interest" description="Disordered" evidence="3">
    <location>
        <begin position="113"/>
        <end position="149"/>
    </location>
</feature>
<keyword evidence="2" id="KW-0560">Oxidoreductase</keyword>
<dbReference type="PROSITE" id="PS51257">
    <property type="entry name" value="PROKAR_LIPOPROTEIN"/>
    <property type="match status" value="1"/>
</dbReference>
<accession>A0ABT6J903</accession>
<dbReference type="Gene3D" id="2.60.40.200">
    <property type="entry name" value="Superoxide dismutase, copper/zinc binding domain"/>
    <property type="match status" value="1"/>
</dbReference>
<name>A0ABT6J903_9GAMM</name>
<evidence type="ECO:0000256" key="2">
    <source>
        <dbReference type="RuleBase" id="RU000393"/>
    </source>
</evidence>
<reference evidence="6 7" key="1">
    <citation type="submission" date="2023-04" db="EMBL/GenBank/DDBJ databases">
        <title>Luteimonas endophyticus RD2P54.</title>
        <authorList>
            <person name="Sun J.-Q."/>
        </authorList>
    </citation>
    <scope>NUCLEOTIDE SEQUENCE [LARGE SCALE GENOMIC DNA]</scope>
    <source>
        <strain evidence="6 7">RD2P54</strain>
    </source>
</reference>
<keyword evidence="2" id="KW-0479">Metal-binding</keyword>
<dbReference type="RefSeq" id="WP_280574456.1">
    <property type="nucleotide sequence ID" value="NZ_JARXRM010000031.1"/>
</dbReference>
<gene>
    <name evidence="6" type="ORF">QFW77_09935</name>
</gene>
<comment type="similarity">
    <text evidence="1 2">Belongs to the Cu-Zn superoxide dismutase family.</text>
</comment>
<feature type="signal peptide" evidence="4">
    <location>
        <begin position="1"/>
        <end position="17"/>
    </location>
</feature>
<dbReference type="PRINTS" id="PR00068">
    <property type="entry name" value="CUZNDISMTASE"/>
</dbReference>
<dbReference type="PROSITE" id="PS00332">
    <property type="entry name" value="SOD_CU_ZN_2"/>
    <property type="match status" value="1"/>
</dbReference>